<dbReference type="PROSITE" id="PS50895">
    <property type="entry name" value="SURF1"/>
    <property type="match status" value="1"/>
</dbReference>
<dbReference type="PANTHER" id="PTHR23427">
    <property type="entry name" value="SURFEIT LOCUS PROTEIN"/>
    <property type="match status" value="1"/>
</dbReference>
<organism evidence="6">
    <name type="scientific">mine drainage metagenome</name>
    <dbReference type="NCBI Taxonomy" id="410659"/>
    <lineage>
        <taxon>unclassified sequences</taxon>
        <taxon>metagenomes</taxon>
        <taxon>ecological metagenomes</taxon>
    </lineage>
</organism>
<evidence type="ECO:0000256" key="5">
    <source>
        <dbReference type="SAM" id="Phobius"/>
    </source>
</evidence>
<gene>
    <name evidence="6" type="ORF">GALL_391790</name>
</gene>
<evidence type="ECO:0000256" key="3">
    <source>
        <dbReference type="ARBA" id="ARBA00022989"/>
    </source>
</evidence>
<sequence>MSSRWWFLTITGLTVLGLSATLALGRWQLSRASQKEAWASSMAAQSALPPIEDTSILKPNSSLAEMHRRVTVRGHWLARNTVFLDNRQMNNKPGFYVVTPLKIENTQMYILIQRGWVARNFLDRSSLPPLETPSGLVEIKGRIAAAPAKLYDFGGPDKGRIRQNLDVAAFSVELGKPLLPVSVQQLGPVSEGLLREWPPFEVGVEKHYGYALQWFSLSALIIILYVWFQIVRRFIHPRRA</sequence>
<keyword evidence="2 5" id="KW-0812">Transmembrane</keyword>
<dbReference type="AlphaFoldDB" id="A0A1J5Q7C3"/>
<dbReference type="Pfam" id="PF02104">
    <property type="entry name" value="SURF1"/>
    <property type="match status" value="1"/>
</dbReference>
<evidence type="ECO:0000256" key="2">
    <source>
        <dbReference type="ARBA" id="ARBA00022692"/>
    </source>
</evidence>
<evidence type="ECO:0000313" key="6">
    <source>
        <dbReference type="EMBL" id="OIQ79090.1"/>
    </source>
</evidence>
<name>A0A1J5Q7C3_9ZZZZ</name>
<accession>A0A1J5Q7C3</accession>
<dbReference type="GO" id="GO:0016020">
    <property type="term" value="C:membrane"/>
    <property type="evidence" value="ECO:0007669"/>
    <property type="project" value="UniProtKB-SubCell"/>
</dbReference>
<reference evidence="6" key="1">
    <citation type="submission" date="2016-10" db="EMBL/GenBank/DDBJ databases">
        <title>Sequence of Gallionella enrichment culture.</title>
        <authorList>
            <person name="Poehlein A."/>
            <person name="Muehling M."/>
            <person name="Daniel R."/>
        </authorList>
    </citation>
    <scope>NUCLEOTIDE SEQUENCE</scope>
</reference>
<dbReference type="InterPro" id="IPR002994">
    <property type="entry name" value="Surf1/Shy1"/>
</dbReference>
<evidence type="ECO:0000256" key="4">
    <source>
        <dbReference type="ARBA" id="ARBA00023136"/>
    </source>
</evidence>
<dbReference type="InterPro" id="IPR045214">
    <property type="entry name" value="Surf1/Surf4"/>
</dbReference>
<dbReference type="EMBL" id="MLJW01001276">
    <property type="protein sequence ID" value="OIQ79090.1"/>
    <property type="molecule type" value="Genomic_DNA"/>
</dbReference>
<comment type="subcellular location">
    <subcellularLocation>
        <location evidence="1">Membrane</location>
    </subcellularLocation>
</comment>
<proteinExistence type="predicted"/>
<dbReference type="PANTHER" id="PTHR23427:SF2">
    <property type="entry name" value="SURFEIT LOCUS PROTEIN 1"/>
    <property type="match status" value="1"/>
</dbReference>
<feature type="transmembrane region" description="Helical" evidence="5">
    <location>
        <begin position="208"/>
        <end position="228"/>
    </location>
</feature>
<protein>
    <submittedName>
        <fullName evidence="6">SURF1 family protein</fullName>
    </submittedName>
</protein>
<dbReference type="CDD" id="cd06662">
    <property type="entry name" value="SURF1"/>
    <property type="match status" value="1"/>
</dbReference>
<keyword evidence="3 5" id="KW-1133">Transmembrane helix</keyword>
<keyword evidence="4 5" id="KW-0472">Membrane</keyword>
<evidence type="ECO:0000256" key="1">
    <source>
        <dbReference type="ARBA" id="ARBA00004370"/>
    </source>
</evidence>
<comment type="caution">
    <text evidence="6">The sequence shown here is derived from an EMBL/GenBank/DDBJ whole genome shotgun (WGS) entry which is preliminary data.</text>
</comment>